<comment type="caution">
    <text evidence="1">The sequence shown here is derived from an EMBL/GenBank/DDBJ whole genome shotgun (WGS) entry which is preliminary data.</text>
</comment>
<gene>
    <name evidence="1" type="ORF">ACFO0R_12120</name>
</gene>
<organism evidence="1 2">
    <name type="scientific">Chromobacterium aquaticum</name>
    <dbReference type="NCBI Taxonomy" id="467180"/>
    <lineage>
        <taxon>Bacteria</taxon>
        <taxon>Pseudomonadati</taxon>
        <taxon>Pseudomonadota</taxon>
        <taxon>Betaproteobacteria</taxon>
        <taxon>Neisseriales</taxon>
        <taxon>Chromobacteriaceae</taxon>
        <taxon>Chromobacterium</taxon>
    </lineage>
</organism>
<dbReference type="EMBL" id="JBHSEK010000006">
    <property type="protein sequence ID" value="MFC4490370.1"/>
    <property type="molecule type" value="Genomic_DNA"/>
</dbReference>
<protein>
    <submittedName>
        <fullName evidence="1">Uncharacterized protein</fullName>
    </submittedName>
</protein>
<dbReference type="RefSeq" id="WP_231464889.1">
    <property type="nucleotide sequence ID" value="NZ_JAJOHW010000154.1"/>
</dbReference>
<evidence type="ECO:0000313" key="2">
    <source>
        <dbReference type="Proteomes" id="UP001595999"/>
    </source>
</evidence>
<proteinExistence type="predicted"/>
<sequence>MASGLSERVLEKLENKIELERVRLKIGVDSMPANPWEFDVDLGGDSVNAMERLLSIVRAIAESSVGSWPSDDEWKAMLPDWLKHEVPELSKEQTDKLLSVTSPQDWGSLPWEFFSWLDAIRDRGWRWWGYQQKGATATIVLHIAMFPERIDAFRELLRAVGMHITDERYTALA</sequence>
<keyword evidence="2" id="KW-1185">Reference proteome</keyword>
<accession>A0ABV8ZV19</accession>
<evidence type="ECO:0000313" key="1">
    <source>
        <dbReference type="EMBL" id="MFC4490370.1"/>
    </source>
</evidence>
<dbReference type="Proteomes" id="UP001595999">
    <property type="component" value="Unassembled WGS sequence"/>
</dbReference>
<reference evidence="2" key="1">
    <citation type="journal article" date="2019" name="Int. J. Syst. Evol. Microbiol.">
        <title>The Global Catalogue of Microorganisms (GCM) 10K type strain sequencing project: providing services to taxonomists for standard genome sequencing and annotation.</title>
        <authorList>
            <consortium name="The Broad Institute Genomics Platform"/>
            <consortium name="The Broad Institute Genome Sequencing Center for Infectious Disease"/>
            <person name="Wu L."/>
            <person name="Ma J."/>
        </authorList>
    </citation>
    <scope>NUCLEOTIDE SEQUENCE [LARGE SCALE GENOMIC DNA]</scope>
    <source>
        <strain evidence="2">CGMCC 4.7608</strain>
    </source>
</reference>
<name>A0ABV8ZV19_9NEIS</name>